<dbReference type="AlphaFoldDB" id="A0AAD3N0W9"/>
<evidence type="ECO:0000256" key="2">
    <source>
        <dbReference type="SAM" id="Phobius"/>
    </source>
</evidence>
<protein>
    <submittedName>
        <fullName evidence="3">Carbohydrate sulfotransferase 15-like isoform X1</fullName>
    </submittedName>
</protein>
<evidence type="ECO:0000256" key="1">
    <source>
        <dbReference type="SAM" id="MobiDB-lite"/>
    </source>
</evidence>
<feature type="transmembrane region" description="Helical" evidence="2">
    <location>
        <begin position="70"/>
        <end position="89"/>
    </location>
</feature>
<evidence type="ECO:0000313" key="3">
    <source>
        <dbReference type="EMBL" id="GLD64015.1"/>
    </source>
</evidence>
<keyword evidence="2" id="KW-0812">Transmembrane</keyword>
<feature type="region of interest" description="Disordered" evidence="1">
    <location>
        <begin position="216"/>
        <end position="241"/>
    </location>
</feature>
<reference evidence="3" key="1">
    <citation type="submission" date="2022-08" db="EMBL/GenBank/DDBJ databases">
        <title>Genome sequencing of akame (Lates japonicus).</title>
        <authorList>
            <person name="Hashiguchi Y."/>
            <person name="Takahashi H."/>
        </authorList>
    </citation>
    <scope>NUCLEOTIDE SEQUENCE</scope>
    <source>
        <strain evidence="3">Kochi</strain>
    </source>
</reference>
<dbReference type="EMBL" id="BRZM01000065">
    <property type="protein sequence ID" value="GLD64015.1"/>
    <property type="molecule type" value="Genomic_DNA"/>
</dbReference>
<proteinExistence type="predicted"/>
<name>A0AAD3N0W9_LATJO</name>
<keyword evidence="2" id="KW-1133">Transmembrane helix</keyword>
<keyword evidence="4" id="KW-1185">Reference proteome</keyword>
<gene>
    <name evidence="3" type="ORF">AKAME5_001558100</name>
</gene>
<dbReference type="Proteomes" id="UP001279410">
    <property type="component" value="Unassembled WGS sequence"/>
</dbReference>
<accession>A0AAD3N0W9</accession>
<evidence type="ECO:0000313" key="4">
    <source>
        <dbReference type="Proteomes" id="UP001279410"/>
    </source>
</evidence>
<comment type="caution">
    <text evidence="3">The sequence shown here is derived from an EMBL/GenBank/DDBJ whole genome shotgun (WGS) entry which is preliminary data.</text>
</comment>
<keyword evidence="2" id="KW-0472">Membrane</keyword>
<organism evidence="3 4">
    <name type="scientific">Lates japonicus</name>
    <name type="common">Japanese lates</name>
    <dbReference type="NCBI Taxonomy" id="270547"/>
    <lineage>
        <taxon>Eukaryota</taxon>
        <taxon>Metazoa</taxon>
        <taxon>Chordata</taxon>
        <taxon>Craniata</taxon>
        <taxon>Vertebrata</taxon>
        <taxon>Euteleostomi</taxon>
        <taxon>Actinopterygii</taxon>
        <taxon>Neopterygii</taxon>
        <taxon>Teleostei</taxon>
        <taxon>Neoteleostei</taxon>
        <taxon>Acanthomorphata</taxon>
        <taxon>Carangaria</taxon>
        <taxon>Carangaria incertae sedis</taxon>
        <taxon>Centropomidae</taxon>
        <taxon>Lates</taxon>
    </lineage>
</organism>
<sequence>MSLSDCKYGSNTQRDHNCSLHSFPMSEDYGKRPVRTFFDFRHTNVPENQDVKWVSLLSLTNLRSISKVRLVSFLLGLTLTFLIMASYILQWDKKGLLFTPAPYQLRPVVIPTSTTAAAAEVSSEKNIIDMKLLVKIIGSKLEYTPRKVPDEKDITETDSHGGKQFACWLLADTSTSSMTVRPDQTCSRTAAAPETKFLRREHCGGPGSALVLCPSRREASADNRPVSNTAVDGGQDLGPMLPATRASRFHRMQPSTLDVLDAERTTGLH</sequence>